<gene>
    <name evidence="1" type="ORF">SPELUC_LOCUS7976</name>
</gene>
<proteinExistence type="predicted"/>
<comment type="caution">
    <text evidence="1">The sequence shown here is derived from an EMBL/GenBank/DDBJ whole genome shotgun (WGS) entry which is preliminary data.</text>
</comment>
<sequence>MSLSYLRPTSKDQHSYEYKRFGFKIRLQQENKNMGLIIFKDLDNNNIVVPNRIKLVDLQDDTPIKHVTYNGISCFQIYWTVHQCSQAVLLDQNNMPDKINNIDSTQTKISEYFKADNSNDNIQTNNMEE</sequence>
<accession>A0ACA9N2L5</accession>
<protein>
    <submittedName>
        <fullName evidence="1">14119_t:CDS:1</fullName>
    </submittedName>
</protein>
<reference evidence="1" key="1">
    <citation type="submission" date="2021-06" db="EMBL/GenBank/DDBJ databases">
        <authorList>
            <person name="Kallberg Y."/>
            <person name="Tangrot J."/>
            <person name="Rosling A."/>
        </authorList>
    </citation>
    <scope>NUCLEOTIDE SEQUENCE</scope>
    <source>
        <strain evidence="1">28 12/20/2015</strain>
    </source>
</reference>
<dbReference type="EMBL" id="CAJVPW010011281">
    <property type="protein sequence ID" value="CAG8624049.1"/>
    <property type="molecule type" value="Genomic_DNA"/>
</dbReference>
<evidence type="ECO:0000313" key="2">
    <source>
        <dbReference type="Proteomes" id="UP000789366"/>
    </source>
</evidence>
<organism evidence="1 2">
    <name type="scientific">Cetraspora pellucida</name>
    <dbReference type="NCBI Taxonomy" id="1433469"/>
    <lineage>
        <taxon>Eukaryota</taxon>
        <taxon>Fungi</taxon>
        <taxon>Fungi incertae sedis</taxon>
        <taxon>Mucoromycota</taxon>
        <taxon>Glomeromycotina</taxon>
        <taxon>Glomeromycetes</taxon>
        <taxon>Diversisporales</taxon>
        <taxon>Gigasporaceae</taxon>
        <taxon>Cetraspora</taxon>
    </lineage>
</organism>
<name>A0ACA9N2L5_9GLOM</name>
<keyword evidence="2" id="KW-1185">Reference proteome</keyword>
<evidence type="ECO:0000313" key="1">
    <source>
        <dbReference type="EMBL" id="CAG8624049.1"/>
    </source>
</evidence>
<dbReference type="Proteomes" id="UP000789366">
    <property type="component" value="Unassembled WGS sequence"/>
</dbReference>